<evidence type="ECO:0000256" key="5">
    <source>
        <dbReference type="ARBA" id="ARBA00022741"/>
    </source>
</evidence>
<gene>
    <name evidence="12" type="ORF">DUNSADRAFT_12479</name>
</gene>
<dbReference type="NCBIfam" id="TIGR03598">
    <property type="entry name" value="GTPase_YsxC"/>
    <property type="match status" value="1"/>
</dbReference>
<evidence type="ECO:0000256" key="1">
    <source>
        <dbReference type="ARBA" id="ARBA00001946"/>
    </source>
</evidence>
<comment type="cofactor">
    <cofactor evidence="1">
        <name>Mg(2+)</name>
        <dbReference type="ChEBI" id="CHEBI:18420"/>
    </cofactor>
</comment>
<evidence type="ECO:0000256" key="3">
    <source>
        <dbReference type="ARBA" id="ARBA00022618"/>
    </source>
</evidence>
<dbReference type="PROSITE" id="PS51706">
    <property type="entry name" value="G_ENGB"/>
    <property type="match status" value="1"/>
</dbReference>
<evidence type="ECO:0000256" key="8">
    <source>
        <dbReference type="ARBA" id="ARBA00023210"/>
    </source>
</evidence>
<dbReference type="Gene3D" id="3.40.50.300">
    <property type="entry name" value="P-loop containing nucleotide triphosphate hydrolases"/>
    <property type="match status" value="1"/>
</dbReference>
<reference evidence="12" key="1">
    <citation type="submission" date="2017-08" db="EMBL/GenBank/DDBJ databases">
        <authorList>
            <person name="Polle J.E."/>
            <person name="Barry K."/>
            <person name="Cushman J."/>
            <person name="Schmutz J."/>
            <person name="Tran D."/>
            <person name="Hathwaick L.T."/>
            <person name="Yim W.C."/>
            <person name="Jenkins J."/>
            <person name="Mckie-Krisberg Z.M."/>
            <person name="Prochnik S."/>
            <person name="Lindquist E."/>
            <person name="Dockter R.B."/>
            <person name="Adam C."/>
            <person name="Molina H."/>
            <person name="Bunkerborg J."/>
            <person name="Jin E."/>
            <person name="Buchheim M."/>
            <person name="Magnuson J."/>
        </authorList>
    </citation>
    <scope>NUCLEOTIDE SEQUENCE</scope>
    <source>
        <strain evidence="12">CCAP 19/18</strain>
    </source>
</reference>
<evidence type="ECO:0000256" key="10">
    <source>
        <dbReference type="SAM" id="MobiDB-lite"/>
    </source>
</evidence>
<evidence type="ECO:0000313" key="13">
    <source>
        <dbReference type="Proteomes" id="UP000815325"/>
    </source>
</evidence>
<keyword evidence="7" id="KW-0342">GTP-binding</keyword>
<evidence type="ECO:0000256" key="6">
    <source>
        <dbReference type="ARBA" id="ARBA00022842"/>
    </source>
</evidence>
<dbReference type="EMBL" id="MU069483">
    <property type="protein sequence ID" value="KAF5841551.1"/>
    <property type="molecule type" value="Genomic_DNA"/>
</dbReference>
<organism evidence="12 13">
    <name type="scientific">Dunaliella salina</name>
    <name type="common">Green alga</name>
    <name type="synonym">Protococcus salinus</name>
    <dbReference type="NCBI Taxonomy" id="3046"/>
    <lineage>
        <taxon>Eukaryota</taxon>
        <taxon>Viridiplantae</taxon>
        <taxon>Chlorophyta</taxon>
        <taxon>core chlorophytes</taxon>
        <taxon>Chlorophyceae</taxon>
        <taxon>CS clade</taxon>
        <taxon>Chlamydomonadales</taxon>
        <taxon>Dunaliellaceae</taxon>
        <taxon>Dunaliella</taxon>
    </lineage>
</organism>
<evidence type="ECO:0000256" key="2">
    <source>
        <dbReference type="ARBA" id="ARBA00009638"/>
    </source>
</evidence>
<dbReference type="HAMAP" id="MF_00321">
    <property type="entry name" value="GTPase_EngB"/>
    <property type="match status" value="1"/>
</dbReference>
<comment type="caution">
    <text evidence="12">The sequence shown here is derived from an EMBL/GenBank/DDBJ whole genome shotgun (WGS) entry which is preliminary data.</text>
</comment>
<keyword evidence="4" id="KW-0479">Metal-binding</keyword>
<feature type="region of interest" description="Disordered" evidence="10">
    <location>
        <begin position="1"/>
        <end position="23"/>
    </location>
</feature>
<evidence type="ECO:0000256" key="4">
    <source>
        <dbReference type="ARBA" id="ARBA00022723"/>
    </source>
</evidence>
<keyword evidence="8" id="KW-0717">Septation</keyword>
<keyword evidence="9" id="KW-0131">Cell cycle</keyword>
<dbReference type="PANTHER" id="PTHR11649">
    <property type="entry name" value="MSS1/TRME-RELATED GTP-BINDING PROTEIN"/>
    <property type="match status" value="1"/>
</dbReference>
<dbReference type="CDD" id="cd01876">
    <property type="entry name" value="YihA_EngB"/>
    <property type="match status" value="1"/>
</dbReference>
<dbReference type="Pfam" id="PF01926">
    <property type="entry name" value="MMR_HSR1"/>
    <property type="match status" value="1"/>
</dbReference>
<keyword evidence="12" id="KW-0378">Hydrolase</keyword>
<evidence type="ECO:0000313" key="12">
    <source>
        <dbReference type="EMBL" id="KAF5841551.1"/>
    </source>
</evidence>
<keyword evidence="13" id="KW-1185">Reference proteome</keyword>
<dbReference type="PANTHER" id="PTHR11649:SF13">
    <property type="entry name" value="ENGB-TYPE G DOMAIN-CONTAINING PROTEIN"/>
    <property type="match status" value="1"/>
</dbReference>
<proteinExistence type="inferred from homology"/>
<keyword evidence="5" id="KW-0547">Nucleotide-binding</keyword>
<evidence type="ECO:0000259" key="11">
    <source>
        <dbReference type="PROSITE" id="PS51706"/>
    </source>
</evidence>
<accession>A0ABQ7H3W8</accession>
<comment type="similarity">
    <text evidence="2">Belongs to the TRAFAC class TrmE-Era-EngA-EngB-Septin-like GTPase superfamily. EngB GTPase family.</text>
</comment>
<keyword evidence="6" id="KW-0460">Magnesium</keyword>
<name>A0ABQ7H3W8_DUNSA</name>
<dbReference type="InterPro" id="IPR030393">
    <property type="entry name" value="G_ENGB_dom"/>
</dbReference>
<feature type="compositionally biased region" description="Polar residues" evidence="10">
    <location>
        <begin position="9"/>
        <end position="23"/>
    </location>
</feature>
<keyword evidence="3" id="KW-0132">Cell division</keyword>
<dbReference type="GO" id="GO:0016787">
    <property type="term" value="F:hydrolase activity"/>
    <property type="evidence" value="ECO:0007669"/>
    <property type="project" value="UniProtKB-KW"/>
</dbReference>
<dbReference type="Proteomes" id="UP000815325">
    <property type="component" value="Unassembled WGS sequence"/>
</dbReference>
<dbReference type="InterPro" id="IPR006073">
    <property type="entry name" value="GTP-bd"/>
</dbReference>
<dbReference type="InterPro" id="IPR027417">
    <property type="entry name" value="P-loop_NTPase"/>
</dbReference>
<sequence>MRPYLPLQQHPNTHAPTPITSNTERTPVHLHERPACSMHALFPRTFTAAPHYCRTGHRSRILQPLAATQSKEEFRYLQLDLPPPINSRVTRSAFTKSSSAVKDCPASNVPEFAVIGRSNVGKSSLINCLTGNDKLAKVSKTPGMTKLINHFLINDSWYLVDLPGYGFAKTASKDSRSEWLAFTKDYFIKRDALAHVLLLVDGSLPPQQVDVDCVNWLAECQVPFAIVFTKMDQRKKDSPSPAQNVRAFKRMLMQDWEELPWCFETSGKTGMGKSELLGYIASINEMYKRSGGE</sequence>
<dbReference type="InterPro" id="IPR019987">
    <property type="entry name" value="GTP-bd_ribosome_bio_YsxC"/>
</dbReference>
<evidence type="ECO:0000256" key="7">
    <source>
        <dbReference type="ARBA" id="ARBA00023134"/>
    </source>
</evidence>
<protein>
    <submittedName>
        <fullName evidence="12">P-loop containing nucleoside triphosphate hydrolase protein</fullName>
    </submittedName>
</protein>
<dbReference type="SUPFAM" id="SSF52540">
    <property type="entry name" value="P-loop containing nucleoside triphosphate hydrolases"/>
    <property type="match status" value="1"/>
</dbReference>
<evidence type="ECO:0000256" key="9">
    <source>
        <dbReference type="ARBA" id="ARBA00023306"/>
    </source>
</evidence>
<feature type="domain" description="EngB-type G" evidence="11">
    <location>
        <begin position="108"/>
        <end position="286"/>
    </location>
</feature>